<feature type="transmembrane region" description="Helical" evidence="6">
    <location>
        <begin position="376"/>
        <end position="395"/>
    </location>
</feature>
<dbReference type="PANTHER" id="PTHR23513:SF6">
    <property type="entry name" value="MAJOR FACILITATOR SUPERFAMILY ASSOCIATED DOMAIN-CONTAINING PROTEIN"/>
    <property type="match status" value="1"/>
</dbReference>
<feature type="transmembrane region" description="Helical" evidence="6">
    <location>
        <begin position="314"/>
        <end position="336"/>
    </location>
</feature>
<dbReference type="AlphaFoldDB" id="A0A1G8J1G2"/>
<dbReference type="Gene3D" id="1.20.1250.20">
    <property type="entry name" value="MFS general substrate transporter like domains"/>
    <property type="match status" value="1"/>
</dbReference>
<dbReference type="RefSeq" id="WP_093174784.1">
    <property type="nucleotide sequence ID" value="NZ_FNCN01000040.1"/>
</dbReference>
<comment type="subcellular location">
    <subcellularLocation>
        <location evidence="1">Cell membrane</location>
        <topology evidence="1">Multi-pass membrane protein</topology>
    </subcellularLocation>
</comment>
<evidence type="ECO:0000313" key="7">
    <source>
        <dbReference type="EMBL" id="SDI24797.1"/>
    </source>
</evidence>
<feature type="transmembrane region" description="Helical" evidence="6">
    <location>
        <begin position="348"/>
        <end position="370"/>
    </location>
</feature>
<accession>A0A1G8J1G2</accession>
<evidence type="ECO:0000256" key="3">
    <source>
        <dbReference type="ARBA" id="ARBA00022692"/>
    </source>
</evidence>
<evidence type="ECO:0000256" key="6">
    <source>
        <dbReference type="SAM" id="Phobius"/>
    </source>
</evidence>
<evidence type="ECO:0000256" key="1">
    <source>
        <dbReference type="ARBA" id="ARBA00004651"/>
    </source>
</evidence>
<feature type="transmembrane region" description="Helical" evidence="6">
    <location>
        <begin position="223"/>
        <end position="248"/>
    </location>
</feature>
<feature type="transmembrane region" description="Helical" evidence="6">
    <location>
        <begin position="254"/>
        <end position="276"/>
    </location>
</feature>
<evidence type="ECO:0000256" key="2">
    <source>
        <dbReference type="ARBA" id="ARBA00022475"/>
    </source>
</evidence>
<sequence length="409" mass="43252">MESSSWRRDFLLLFTGAGLATTATRATAASYPLLVLMLTGSPVLAGWVRFASLIPSLLFMLPFGVLVDRYDRRRLLILAQGGRALALGMATLAVLADGSWVWLLIVAIFIEGALTVLHQLSVDPAVAMLVPKERLPSVVSKTDGMHHAANLFGQPLSGLMLNVSNALPLLGGLVAQIISMVVLVSMRTKSFLSRGGSDADGDEQEGMLRGVARGAQWIWRDGFLRLATTLFTSTNFLWQIMALLIIVLAQGQGITPVGIGLILGATGVGGLAGSLLTPVISRRVPEHVVLRAAPWCWLSTVLLVAVNSSPWTLAVAWAGTGFVAGVMDVTTSTYMLRTTPHNLLGRVGSVYGMLCFGASPLGALAGGYLLDLAGTTVTIVVACVYMAAIALFGTLHRMQPASTPSARMN</sequence>
<feature type="transmembrane region" description="Helical" evidence="6">
    <location>
        <begin position="166"/>
        <end position="184"/>
    </location>
</feature>
<protein>
    <submittedName>
        <fullName evidence="7">Predicted arabinose efflux permease, MFS family</fullName>
    </submittedName>
</protein>
<dbReference type="GO" id="GO:0005886">
    <property type="term" value="C:plasma membrane"/>
    <property type="evidence" value="ECO:0007669"/>
    <property type="project" value="UniProtKB-SubCell"/>
</dbReference>
<dbReference type="PANTHER" id="PTHR23513">
    <property type="entry name" value="INTEGRAL MEMBRANE EFFLUX PROTEIN-RELATED"/>
    <property type="match status" value="1"/>
</dbReference>
<reference evidence="7 8" key="1">
    <citation type="submission" date="2016-10" db="EMBL/GenBank/DDBJ databases">
        <authorList>
            <person name="de Groot N.N."/>
        </authorList>
    </citation>
    <scope>NUCLEOTIDE SEQUENCE [LARGE SCALE GENOMIC DNA]</scope>
    <source>
        <strain evidence="7 8">CPCC 201354</strain>
    </source>
</reference>
<dbReference type="OrthoDB" id="3542743at2"/>
<organism evidence="7 8">
    <name type="scientific">Sinosporangium album</name>
    <dbReference type="NCBI Taxonomy" id="504805"/>
    <lineage>
        <taxon>Bacteria</taxon>
        <taxon>Bacillati</taxon>
        <taxon>Actinomycetota</taxon>
        <taxon>Actinomycetes</taxon>
        <taxon>Streptosporangiales</taxon>
        <taxon>Streptosporangiaceae</taxon>
        <taxon>Sinosporangium</taxon>
    </lineage>
</organism>
<feature type="transmembrane region" description="Helical" evidence="6">
    <location>
        <begin position="87"/>
        <end position="110"/>
    </location>
</feature>
<evidence type="ECO:0000256" key="5">
    <source>
        <dbReference type="ARBA" id="ARBA00023136"/>
    </source>
</evidence>
<dbReference type="Pfam" id="PF07690">
    <property type="entry name" value="MFS_1"/>
    <property type="match status" value="1"/>
</dbReference>
<dbReference type="EMBL" id="FNCN01000040">
    <property type="protein sequence ID" value="SDI24797.1"/>
    <property type="molecule type" value="Genomic_DNA"/>
</dbReference>
<evidence type="ECO:0000256" key="4">
    <source>
        <dbReference type="ARBA" id="ARBA00022989"/>
    </source>
</evidence>
<keyword evidence="5 6" id="KW-0472">Membrane</keyword>
<dbReference type="Proteomes" id="UP000198923">
    <property type="component" value="Unassembled WGS sequence"/>
</dbReference>
<feature type="transmembrane region" description="Helical" evidence="6">
    <location>
        <begin position="288"/>
        <end position="308"/>
    </location>
</feature>
<dbReference type="SUPFAM" id="SSF103473">
    <property type="entry name" value="MFS general substrate transporter"/>
    <property type="match status" value="1"/>
</dbReference>
<keyword evidence="8" id="KW-1185">Reference proteome</keyword>
<evidence type="ECO:0000313" key="8">
    <source>
        <dbReference type="Proteomes" id="UP000198923"/>
    </source>
</evidence>
<gene>
    <name evidence="7" type="ORF">SAMN05421505_14037</name>
</gene>
<proteinExistence type="predicted"/>
<dbReference type="InterPro" id="IPR036259">
    <property type="entry name" value="MFS_trans_sf"/>
</dbReference>
<dbReference type="GO" id="GO:0022857">
    <property type="term" value="F:transmembrane transporter activity"/>
    <property type="evidence" value="ECO:0007669"/>
    <property type="project" value="InterPro"/>
</dbReference>
<keyword evidence="2" id="KW-1003">Cell membrane</keyword>
<dbReference type="InterPro" id="IPR011701">
    <property type="entry name" value="MFS"/>
</dbReference>
<feature type="transmembrane region" description="Helical" evidence="6">
    <location>
        <begin position="44"/>
        <end position="67"/>
    </location>
</feature>
<name>A0A1G8J1G2_9ACTN</name>
<keyword evidence="3 6" id="KW-0812">Transmembrane</keyword>
<keyword evidence="4 6" id="KW-1133">Transmembrane helix</keyword>
<dbReference type="STRING" id="504805.SAMN05421505_14037"/>
<dbReference type="CDD" id="cd06173">
    <property type="entry name" value="MFS_MefA_like"/>
    <property type="match status" value="1"/>
</dbReference>